<dbReference type="EMBL" id="KN834057">
    <property type="protein sequence ID" value="KIK12690.1"/>
    <property type="molecule type" value="Genomic_DNA"/>
</dbReference>
<sequence>MHDWPCTPRRRDLTLHKLAVKCQQILSTLAADVQKRQTRLAEIRLRERRTTLHSRLERHSLGLHMLACGIRGPFPITLRELLSRLDHCFDFSPLQGGFCHDPLPRTTDLFIRGSRDFAM</sequence>
<protein>
    <submittedName>
        <fullName evidence="1">Unplaced genomic scaffold scaffold_373, whole genome shotgun sequence</fullName>
    </submittedName>
</protein>
<evidence type="ECO:0000313" key="1">
    <source>
        <dbReference type="EMBL" id="KIK12690.1"/>
    </source>
</evidence>
<name>A0A0C9XK29_9AGAM</name>
<accession>A0A0C9XK29</accession>
<proteinExistence type="predicted"/>
<dbReference type="Proteomes" id="UP000054018">
    <property type="component" value="Unassembled WGS sequence"/>
</dbReference>
<reference evidence="1 2" key="1">
    <citation type="submission" date="2014-04" db="EMBL/GenBank/DDBJ databases">
        <authorList>
            <consortium name="DOE Joint Genome Institute"/>
            <person name="Kuo A."/>
            <person name="Kohler A."/>
            <person name="Costa M.D."/>
            <person name="Nagy L.G."/>
            <person name="Floudas D."/>
            <person name="Copeland A."/>
            <person name="Barry K.W."/>
            <person name="Cichocki N."/>
            <person name="Veneault-Fourrey C."/>
            <person name="LaButti K."/>
            <person name="Lindquist E.A."/>
            <person name="Lipzen A."/>
            <person name="Lundell T."/>
            <person name="Morin E."/>
            <person name="Murat C."/>
            <person name="Sun H."/>
            <person name="Tunlid A."/>
            <person name="Henrissat B."/>
            <person name="Grigoriev I.V."/>
            <person name="Hibbett D.S."/>
            <person name="Martin F."/>
            <person name="Nordberg H.P."/>
            <person name="Cantor M.N."/>
            <person name="Hua S.X."/>
        </authorList>
    </citation>
    <scope>NUCLEOTIDE SEQUENCE [LARGE SCALE GENOMIC DNA]</scope>
    <source>
        <strain evidence="1 2">441</strain>
    </source>
</reference>
<dbReference type="AlphaFoldDB" id="A0A0C9XK29"/>
<dbReference type="HOGENOM" id="CLU_2062406_0_0_1"/>
<dbReference type="OrthoDB" id="1725934at2759"/>
<keyword evidence="2" id="KW-1185">Reference proteome</keyword>
<reference evidence="2" key="2">
    <citation type="submission" date="2015-01" db="EMBL/GenBank/DDBJ databases">
        <title>Evolutionary Origins and Diversification of the Mycorrhizal Mutualists.</title>
        <authorList>
            <consortium name="DOE Joint Genome Institute"/>
            <consortium name="Mycorrhizal Genomics Consortium"/>
            <person name="Kohler A."/>
            <person name="Kuo A."/>
            <person name="Nagy L.G."/>
            <person name="Floudas D."/>
            <person name="Copeland A."/>
            <person name="Barry K.W."/>
            <person name="Cichocki N."/>
            <person name="Veneault-Fourrey C."/>
            <person name="LaButti K."/>
            <person name="Lindquist E.A."/>
            <person name="Lipzen A."/>
            <person name="Lundell T."/>
            <person name="Morin E."/>
            <person name="Murat C."/>
            <person name="Riley R."/>
            <person name="Ohm R."/>
            <person name="Sun H."/>
            <person name="Tunlid A."/>
            <person name="Henrissat B."/>
            <person name="Grigoriev I.V."/>
            <person name="Hibbett D.S."/>
            <person name="Martin F."/>
        </authorList>
    </citation>
    <scope>NUCLEOTIDE SEQUENCE [LARGE SCALE GENOMIC DNA]</scope>
    <source>
        <strain evidence="2">441</strain>
    </source>
</reference>
<gene>
    <name evidence="1" type="ORF">PISMIDRAFT_689277</name>
</gene>
<evidence type="ECO:0000313" key="2">
    <source>
        <dbReference type="Proteomes" id="UP000054018"/>
    </source>
</evidence>
<organism evidence="1 2">
    <name type="scientific">Pisolithus microcarpus 441</name>
    <dbReference type="NCBI Taxonomy" id="765257"/>
    <lineage>
        <taxon>Eukaryota</taxon>
        <taxon>Fungi</taxon>
        <taxon>Dikarya</taxon>
        <taxon>Basidiomycota</taxon>
        <taxon>Agaricomycotina</taxon>
        <taxon>Agaricomycetes</taxon>
        <taxon>Agaricomycetidae</taxon>
        <taxon>Boletales</taxon>
        <taxon>Sclerodermatineae</taxon>
        <taxon>Pisolithaceae</taxon>
        <taxon>Pisolithus</taxon>
    </lineage>
</organism>